<sequence>MATKDYNLALTGISPVFDRGSQHINLNLNQNNSKYVSFQQSKIISNKNGRKFNENKNFDSKIENNNFGLNKSEKLFENLNLWNSENEVNQKKWKKDNFKESNILIKSSSTLSYHISAYENSIEASTATNESNSNTKAAKLDTKNDKPLFAPSISKFEIPRQQDDNDPSKKQEIMQFKSSQKLLNPNNNENAKPKNESENETNPPPPPPSSSSSAWSWLPSLFSSIFITKPPEKTLNESLSPIKQQQHSSTVFIPL</sequence>
<name>A0AC35FCB2_9BILA</name>
<organism evidence="1 2">
    <name type="scientific">Panagrolaimus sp. PS1159</name>
    <dbReference type="NCBI Taxonomy" id="55785"/>
    <lineage>
        <taxon>Eukaryota</taxon>
        <taxon>Metazoa</taxon>
        <taxon>Ecdysozoa</taxon>
        <taxon>Nematoda</taxon>
        <taxon>Chromadorea</taxon>
        <taxon>Rhabditida</taxon>
        <taxon>Tylenchina</taxon>
        <taxon>Panagrolaimomorpha</taxon>
        <taxon>Panagrolaimoidea</taxon>
        <taxon>Panagrolaimidae</taxon>
        <taxon>Panagrolaimus</taxon>
    </lineage>
</organism>
<dbReference type="WBParaSite" id="PS1159_v2.g15891.t1">
    <property type="protein sequence ID" value="PS1159_v2.g15891.t1"/>
    <property type="gene ID" value="PS1159_v2.g15891"/>
</dbReference>
<evidence type="ECO:0000313" key="2">
    <source>
        <dbReference type="WBParaSite" id="PS1159_v2.g15891.t1"/>
    </source>
</evidence>
<reference evidence="2" key="1">
    <citation type="submission" date="2022-11" db="UniProtKB">
        <authorList>
            <consortium name="WormBaseParasite"/>
        </authorList>
    </citation>
    <scope>IDENTIFICATION</scope>
</reference>
<evidence type="ECO:0000313" key="1">
    <source>
        <dbReference type="Proteomes" id="UP000887580"/>
    </source>
</evidence>
<accession>A0AC35FCB2</accession>
<protein>
    <submittedName>
        <fullName evidence="2">Uncharacterized protein</fullName>
    </submittedName>
</protein>
<dbReference type="Proteomes" id="UP000887580">
    <property type="component" value="Unplaced"/>
</dbReference>
<proteinExistence type="predicted"/>